<dbReference type="PROSITE" id="PS50303">
    <property type="entry name" value="PUM_HD"/>
    <property type="match status" value="1"/>
</dbReference>
<evidence type="ECO:0000256" key="5">
    <source>
        <dbReference type="SAM" id="MobiDB-lite"/>
    </source>
</evidence>
<dbReference type="AlphaFoldDB" id="A0A8H3PEK0"/>
<dbReference type="PROSITE" id="PS50302">
    <property type="entry name" value="PUM"/>
    <property type="match status" value="3"/>
</dbReference>
<feature type="region of interest" description="Disordered" evidence="5">
    <location>
        <begin position="524"/>
        <end position="577"/>
    </location>
</feature>
<evidence type="ECO:0000313" key="9">
    <source>
        <dbReference type="Proteomes" id="UP000664521"/>
    </source>
</evidence>
<dbReference type="EMBL" id="CAJPDS010000117">
    <property type="protein sequence ID" value="CAF9938689.1"/>
    <property type="molecule type" value="Genomic_DNA"/>
</dbReference>
<dbReference type="Gene3D" id="1.25.10.10">
    <property type="entry name" value="Leucine-rich Repeat Variant"/>
    <property type="match status" value="1"/>
</dbReference>
<sequence length="1171" mass="127535">MAPSPKPDHHLNLNYLPQLSANQSKSGSSTADTSPIEPTMNNPIRSPFGNPGAVGSMASATGSARLGAGSPSHELGGRLYAKRAREIQAQEGLTPVWGPPASGGSTPLRETIPESPSQDGFPDFTPPAENNLLSPTRRARAGTVPSRFPAGGGSGLSSPALSQTKSSRPTPVTSPFKASVFAPIESKDTGSNNNSKPTVLTPRDTSALLSRLRAGSMPQRTSPTNPFGNTIFSPAWGSSRERASTLQSIRSDPPESPAQSSFPRDGLVDTDVKTLDYLGLAETPRQTQASLVPPGFRMSIPPALTPFLAVKTNPSRFRSYSVNAKEKYAEEEDPEDYAATAAAAYAATQAEIHQHNLEVQAFVNQASASRPRARTTTVLDSPSTPLLSSGLGYVRSPLENSITAASIGLTNGMEYAGLPEAVQALNLNNISARPNLEVNDEHVQDGPTRSLWLGSIPSSTTTSTLAQIFAPYGKIESSRVLVHKNCGFVNFESLESATSARIHLNGKEIFPGAGPCKIGYAKEQHSATATPGNNGVHPSRSPDPHTNGQRSREPQNSHGPNGTDQANGVHARSAEAAMRVPDLRDLRDEMLRIVPEYGASNEDCRRIADSIDTAIDFNNLQHEIPPVPEPSQKRMHDAPKLREIRKRIDNNAITLPELEDIAMEMLPEIAELAADYIGNTVVQKLFEFCSEPTRELMLRQLAPHMAEIGVHKNGTWAAQKIIDVTRDPRQMETIVDSLRPYTVPLFLDQYGNYVLQCCLRFEYPYNNFVFETMLSRMWEIAQGRFGARAMRACLESHNATKDQQRMLASAISLHSVQLATNANGALLLTWLLDTCNLPRRRMMLAPRLVPHLVHLCTHKVAYLTVLKVINQRNEPDARDIILQAIFFSENDKVLEDILSDSACGASLVYKILTTPFLDDSLRSDVVSNIKSILTHLKVSPSQGYKRLMDEVGMSGRAGKGDRDHHSNSGSHQGSRPGSSHNMHNNRRHQQDMDRYANGQNFQQQGQRAAFQAPGVMPGTSTLDPSTLAAYEQQFNSGFLPTQIDTRYPNALSNSLARGLAPADFYNGGMPAAYPNAPPLDPSTFRNLQFQPHQQQRPMMPTQGFAPPPQQMYNPLMGQTGYAYNPMPQFQPQLAMQQQQQQQPSPQQQQRMGMPNGINGRNGGGNGGGGGY</sequence>
<feature type="repeat" description="Pumilio" evidence="4">
    <location>
        <begin position="737"/>
        <end position="775"/>
    </location>
</feature>
<dbReference type="InterPro" id="IPR033133">
    <property type="entry name" value="PUM-HD"/>
</dbReference>
<feature type="repeat" description="Pumilio" evidence="4">
    <location>
        <begin position="664"/>
        <end position="699"/>
    </location>
</feature>
<evidence type="ECO:0000256" key="1">
    <source>
        <dbReference type="ARBA" id="ARBA00022737"/>
    </source>
</evidence>
<comment type="function">
    <text evidence="2">RNA-binding nucleolar protein required for pre-rRNA processing. Involved in production of 18S rRNA and assembly of small ribosomal subunit.</text>
</comment>
<feature type="region of interest" description="Disordered" evidence="5">
    <location>
        <begin position="953"/>
        <end position="986"/>
    </location>
</feature>
<dbReference type="GO" id="GO:0000288">
    <property type="term" value="P:nuclear-transcribed mRNA catabolic process, deadenylation-dependent decay"/>
    <property type="evidence" value="ECO:0007669"/>
    <property type="project" value="TreeGrafter"/>
</dbReference>
<dbReference type="Proteomes" id="UP000664521">
    <property type="component" value="Unassembled WGS sequence"/>
</dbReference>
<evidence type="ECO:0000259" key="6">
    <source>
        <dbReference type="PROSITE" id="PS50102"/>
    </source>
</evidence>
<dbReference type="InterPro" id="IPR012677">
    <property type="entry name" value="Nucleotide-bd_a/b_plait_sf"/>
</dbReference>
<evidence type="ECO:0000313" key="8">
    <source>
        <dbReference type="EMBL" id="CAF9938689.1"/>
    </source>
</evidence>
<dbReference type="InterPro" id="IPR035979">
    <property type="entry name" value="RBD_domain_sf"/>
</dbReference>
<feature type="compositionally biased region" description="Polar residues" evidence="5">
    <location>
        <begin position="556"/>
        <end position="566"/>
    </location>
</feature>
<accession>A0A8H3PEK0</accession>
<feature type="compositionally biased region" description="Polar residues" evidence="5">
    <location>
        <begin position="189"/>
        <end position="208"/>
    </location>
</feature>
<name>A0A8H3PEK0_9LECA</name>
<feature type="domain" description="PUM-HD" evidence="7">
    <location>
        <begin position="602"/>
        <end position="955"/>
    </location>
</feature>
<dbReference type="SUPFAM" id="SSF48371">
    <property type="entry name" value="ARM repeat"/>
    <property type="match status" value="1"/>
</dbReference>
<feature type="compositionally biased region" description="Polar residues" evidence="5">
    <location>
        <begin position="15"/>
        <end position="33"/>
    </location>
</feature>
<feature type="region of interest" description="Disordered" evidence="5">
    <location>
        <begin position="90"/>
        <end position="267"/>
    </location>
</feature>
<feature type="compositionally biased region" description="Gly residues" evidence="5">
    <location>
        <begin position="1159"/>
        <end position="1171"/>
    </location>
</feature>
<feature type="compositionally biased region" description="Polar residues" evidence="5">
    <location>
        <begin position="218"/>
        <end position="232"/>
    </location>
</feature>
<dbReference type="SMART" id="SM00360">
    <property type="entry name" value="RRM"/>
    <property type="match status" value="1"/>
</dbReference>
<feature type="region of interest" description="Disordered" evidence="5">
    <location>
        <begin position="1"/>
        <end position="74"/>
    </location>
</feature>
<feature type="compositionally biased region" description="Basic and acidic residues" evidence="5">
    <location>
        <begin position="1"/>
        <end position="11"/>
    </location>
</feature>
<proteinExistence type="predicted"/>
<dbReference type="PANTHER" id="PTHR47093">
    <property type="entry name" value="PROTEIN JSN1-RELATED"/>
    <property type="match status" value="1"/>
</dbReference>
<evidence type="ECO:0000259" key="7">
    <source>
        <dbReference type="PROSITE" id="PS50303"/>
    </source>
</evidence>
<keyword evidence="1" id="KW-0677">Repeat</keyword>
<dbReference type="InterPro" id="IPR016024">
    <property type="entry name" value="ARM-type_fold"/>
</dbReference>
<dbReference type="PANTHER" id="PTHR47093:SF1">
    <property type="entry name" value="PROTEIN JSN1-RELATED"/>
    <property type="match status" value="1"/>
</dbReference>
<keyword evidence="3" id="KW-0694">RNA-binding</keyword>
<evidence type="ECO:0000256" key="4">
    <source>
        <dbReference type="PROSITE-ProRule" id="PRU00317"/>
    </source>
</evidence>
<feature type="compositionally biased region" description="Low complexity" evidence="5">
    <location>
        <begin position="1132"/>
        <end position="1158"/>
    </location>
</feature>
<dbReference type="GO" id="GO:0003723">
    <property type="term" value="F:RNA binding"/>
    <property type="evidence" value="ECO:0007669"/>
    <property type="project" value="UniProtKB-UniRule"/>
</dbReference>
<feature type="compositionally biased region" description="Polar residues" evidence="5">
    <location>
        <begin position="967"/>
        <end position="982"/>
    </location>
</feature>
<protein>
    <submittedName>
        <fullName evidence="8">Uncharacterized protein</fullName>
    </submittedName>
</protein>
<feature type="domain" description="RRM" evidence="6">
    <location>
        <begin position="449"/>
        <end position="523"/>
    </location>
</feature>
<dbReference type="OrthoDB" id="2017782at2759"/>
<dbReference type="Gene3D" id="3.30.70.330">
    <property type="match status" value="1"/>
</dbReference>
<dbReference type="FunFam" id="1.25.10.10:FF:000167">
    <property type="entry name" value="RNA binding protein Jsn1"/>
    <property type="match status" value="1"/>
</dbReference>
<gene>
    <name evidence="8" type="ORF">HETSPECPRED_001160</name>
</gene>
<feature type="region of interest" description="Disordered" evidence="5">
    <location>
        <begin position="1132"/>
        <end position="1171"/>
    </location>
</feature>
<dbReference type="SMART" id="SM00025">
    <property type="entry name" value="Pumilio"/>
    <property type="match status" value="6"/>
</dbReference>
<dbReference type="InterPro" id="IPR001313">
    <property type="entry name" value="Pumilio_RNA-bd_rpt"/>
</dbReference>
<dbReference type="InterPro" id="IPR000504">
    <property type="entry name" value="RRM_dom"/>
</dbReference>
<dbReference type="InterPro" id="IPR052645">
    <property type="entry name" value="Pumilio_domain_protein"/>
</dbReference>
<evidence type="ECO:0000256" key="3">
    <source>
        <dbReference type="PROSITE-ProRule" id="PRU00176"/>
    </source>
</evidence>
<evidence type="ECO:0000256" key="2">
    <source>
        <dbReference type="ARBA" id="ARBA00024893"/>
    </source>
</evidence>
<feature type="compositionally biased region" description="Polar residues" evidence="5">
    <location>
        <begin position="163"/>
        <end position="173"/>
    </location>
</feature>
<reference evidence="8" key="1">
    <citation type="submission" date="2021-03" db="EMBL/GenBank/DDBJ databases">
        <authorList>
            <person name="Tagirdzhanova G."/>
        </authorList>
    </citation>
    <scope>NUCLEOTIDE SEQUENCE</scope>
</reference>
<comment type="caution">
    <text evidence="8">The sequence shown here is derived from an EMBL/GenBank/DDBJ whole genome shotgun (WGS) entry which is preliminary data.</text>
</comment>
<dbReference type="PROSITE" id="PS50102">
    <property type="entry name" value="RRM"/>
    <property type="match status" value="1"/>
</dbReference>
<dbReference type="Pfam" id="PF00806">
    <property type="entry name" value="PUF"/>
    <property type="match status" value="3"/>
</dbReference>
<feature type="repeat" description="Pumilio" evidence="4">
    <location>
        <begin position="700"/>
        <end position="736"/>
    </location>
</feature>
<keyword evidence="9" id="KW-1185">Reference proteome</keyword>
<dbReference type="Pfam" id="PF00076">
    <property type="entry name" value="RRM_1"/>
    <property type="match status" value="1"/>
</dbReference>
<organism evidence="8 9">
    <name type="scientific">Heterodermia speciosa</name>
    <dbReference type="NCBI Taxonomy" id="116794"/>
    <lineage>
        <taxon>Eukaryota</taxon>
        <taxon>Fungi</taxon>
        <taxon>Dikarya</taxon>
        <taxon>Ascomycota</taxon>
        <taxon>Pezizomycotina</taxon>
        <taxon>Lecanoromycetes</taxon>
        <taxon>OSLEUM clade</taxon>
        <taxon>Lecanoromycetidae</taxon>
        <taxon>Caliciales</taxon>
        <taxon>Physciaceae</taxon>
        <taxon>Heterodermia</taxon>
    </lineage>
</organism>
<dbReference type="InterPro" id="IPR011989">
    <property type="entry name" value="ARM-like"/>
</dbReference>
<dbReference type="SUPFAM" id="SSF54928">
    <property type="entry name" value="RNA-binding domain, RBD"/>
    <property type="match status" value="1"/>
</dbReference>